<reference evidence="1 2" key="1">
    <citation type="submission" date="2017-10" db="EMBL/GenBank/DDBJ databases">
        <title>Comparative genomics in systemic dimorphic fungi from Ajellomycetaceae.</title>
        <authorList>
            <person name="Munoz J.F."/>
            <person name="Mcewen J.G."/>
            <person name="Clay O.K."/>
            <person name="Cuomo C.A."/>
        </authorList>
    </citation>
    <scope>NUCLEOTIDE SEQUENCE [LARGE SCALE GENOMIC DNA]</scope>
    <source>
        <strain evidence="1 2">UAMH7299</strain>
    </source>
</reference>
<evidence type="ECO:0000313" key="1">
    <source>
        <dbReference type="EMBL" id="PGH27297.1"/>
    </source>
</evidence>
<sequence length="61" mass="6507">MDEFSIPGEHVGCYGLDPVLGPKVDLRFTPGSETKGDIYLISAERLNILLATNNAAPDGAF</sequence>
<dbReference type="AlphaFoldDB" id="A0A2B7Z391"/>
<protein>
    <submittedName>
        <fullName evidence="1">Uncharacterized protein</fullName>
    </submittedName>
</protein>
<evidence type="ECO:0000313" key="2">
    <source>
        <dbReference type="Proteomes" id="UP000224634"/>
    </source>
</evidence>
<proteinExistence type="predicted"/>
<organism evidence="1 2">
    <name type="scientific">Polytolypa hystricis (strain UAMH7299)</name>
    <dbReference type="NCBI Taxonomy" id="1447883"/>
    <lineage>
        <taxon>Eukaryota</taxon>
        <taxon>Fungi</taxon>
        <taxon>Dikarya</taxon>
        <taxon>Ascomycota</taxon>
        <taxon>Pezizomycotina</taxon>
        <taxon>Eurotiomycetes</taxon>
        <taxon>Eurotiomycetidae</taxon>
        <taxon>Onygenales</taxon>
        <taxon>Onygenales incertae sedis</taxon>
        <taxon>Polytolypa</taxon>
    </lineage>
</organism>
<dbReference type="Proteomes" id="UP000224634">
    <property type="component" value="Unassembled WGS sequence"/>
</dbReference>
<accession>A0A2B7Z391</accession>
<keyword evidence="2" id="KW-1185">Reference proteome</keyword>
<name>A0A2B7Z391_POLH7</name>
<dbReference type="EMBL" id="PDNA01000008">
    <property type="protein sequence ID" value="PGH27297.1"/>
    <property type="molecule type" value="Genomic_DNA"/>
</dbReference>
<gene>
    <name evidence="1" type="ORF">AJ80_01007</name>
</gene>
<comment type="caution">
    <text evidence="1">The sequence shown here is derived from an EMBL/GenBank/DDBJ whole genome shotgun (WGS) entry which is preliminary data.</text>
</comment>